<proteinExistence type="predicted"/>
<evidence type="ECO:0000259" key="1">
    <source>
        <dbReference type="SMART" id="SM00235"/>
    </source>
</evidence>
<protein>
    <submittedName>
        <fullName evidence="2">ZnMc domain-containing protein</fullName>
    </submittedName>
</protein>
<dbReference type="SMART" id="SM00235">
    <property type="entry name" value="ZnMc"/>
    <property type="match status" value="1"/>
</dbReference>
<dbReference type="InterPro" id="IPR006026">
    <property type="entry name" value="Peptidase_Metallo"/>
</dbReference>
<organism evidence="2 3">
    <name type="scientific">Fusarium acuminatum</name>
    <dbReference type="NCBI Taxonomy" id="5515"/>
    <lineage>
        <taxon>Eukaryota</taxon>
        <taxon>Fungi</taxon>
        <taxon>Dikarya</taxon>
        <taxon>Ascomycota</taxon>
        <taxon>Pezizomycotina</taxon>
        <taxon>Sordariomycetes</taxon>
        <taxon>Hypocreomycetidae</taxon>
        <taxon>Hypocreales</taxon>
        <taxon>Nectriaceae</taxon>
        <taxon>Fusarium</taxon>
        <taxon>Fusarium tricinctum species complex</taxon>
    </lineage>
</organism>
<keyword evidence="3" id="KW-1185">Reference proteome</keyword>
<dbReference type="SUPFAM" id="SSF55486">
    <property type="entry name" value="Metalloproteases ('zincins'), catalytic domain"/>
    <property type="match status" value="1"/>
</dbReference>
<reference evidence="2 3" key="1">
    <citation type="submission" date="2024-04" db="EMBL/GenBank/DDBJ databases">
        <title>Complete genome sequence of Fusarium acuminatum.</title>
        <authorList>
            <person name="Lan B."/>
        </authorList>
    </citation>
    <scope>NUCLEOTIDE SEQUENCE [LARGE SCALE GENOMIC DNA]</scope>
    <source>
        <strain evidence="2">1A</strain>
    </source>
</reference>
<dbReference type="InterPro" id="IPR024079">
    <property type="entry name" value="MetalloPept_cat_dom_sf"/>
</dbReference>
<feature type="domain" description="Peptidase metallopeptidase" evidence="1">
    <location>
        <begin position="84"/>
        <end position="249"/>
    </location>
</feature>
<dbReference type="Gene3D" id="3.40.390.10">
    <property type="entry name" value="Collagenase (Catalytic Domain)"/>
    <property type="match status" value="1"/>
</dbReference>
<gene>
    <name evidence="2" type="ORF">QYS62_008274</name>
</gene>
<accession>A0ABZ2X4J0</accession>
<dbReference type="Proteomes" id="UP001489902">
    <property type="component" value="Chromosome 5"/>
</dbReference>
<name>A0ABZ2X4J0_9HYPO</name>
<evidence type="ECO:0000313" key="3">
    <source>
        <dbReference type="Proteomes" id="UP001489902"/>
    </source>
</evidence>
<sequence>MATNQLSLDTTQSNQTRRAAAVEIIQEKFKQAKVKVLDPQEVRKGYEAGDSNLDSDIKADYNCVTEPPFDPSSAASILVGLFREFPRWKPGSTINFAAYADGYPEPEDAEFAALRLWEAAEEWNKHKLGVKFEWVGKLDEATFVLQYGGDNGTVLASAFFPNSQPVNTLFVYKLALQSTEKYRGMLKNIFLHELGHVLGLRHEFALDPDRFEGGAVVYGSRNEDSVMSYKFPPKLQESDITDVKSYYKAPIIKDYIPG</sequence>
<dbReference type="EMBL" id="CP151264">
    <property type="protein sequence ID" value="WZH47132.1"/>
    <property type="molecule type" value="Genomic_DNA"/>
</dbReference>
<evidence type="ECO:0000313" key="2">
    <source>
        <dbReference type="EMBL" id="WZH47132.1"/>
    </source>
</evidence>